<comment type="caution">
    <text evidence="7">The sequence shown here is derived from an EMBL/GenBank/DDBJ whole genome shotgun (WGS) entry which is preliminary data.</text>
</comment>
<feature type="domain" description="Flagellar basal-body/hook protein C-terminal" evidence="6">
    <location>
        <begin position="349"/>
        <end position="392"/>
    </location>
</feature>
<evidence type="ECO:0000256" key="4">
    <source>
        <dbReference type="RuleBase" id="RU362116"/>
    </source>
</evidence>
<evidence type="ECO:0000259" key="5">
    <source>
        <dbReference type="Pfam" id="PF00460"/>
    </source>
</evidence>
<sequence length="397" mass="41784">MLDSIYIGMSGLASYSKGLQTISNNVANMNTQGFKTSTPRFEDVYYGQEFARNTPTTPARIQYGSGVEYGYASLNMSQGDVRSSDGKLDLAIQGNGFLTLLDGNAVRYARTGQFTVGDDGFVVDKVSGLKLAALNASGNLEAISIAGKQMSPPQATTAVTFTDNLSSGATNFSVPNIDVYDANGGKHTLTAAFEPDSTIMPGRWKVTVTDEQGMPVVEDHLQFFGGIPQPGADSIDVTLTSVDAPPLSIKLDFSQGVTNFSAGSTSSLRVTKTDGYAAGTLTSMSINDDGQIGLAYSNGQTDHTALVALANFTDPLRLTQLGHGLFDASYVPAPIYGKSGSGALGQLLAGATEASNVDLSNEFGQMILIQRGFQASSQVVTTANEMIMQLFQMRGQG</sequence>
<dbReference type="InterPro" id="IPR001444">
    <property type="entry name" value="Flag_bb_rod_N"/>
</dbReference>
<dbReference type="EMBL" id="FCOE02000015">
    <property type="protein sequence ID" value="SAK75887.1"/>
    <property type="molecule type" value="Genomic_DNA"/>
</dbReference>
<evidence type="ECO:0000259" key="6">
    <source>
        <dbReference type="Pfam" id="PF06429"/>
    </source>
</evidence>
<dbReference type="NCBIfam" id="TIGR03506">
    <property type="entry name" value="FlgEFG_subfam"/>
    <property type="match status" value="1"/>
</dbReference>
<dbReference type="STRING" id="1777141.AWB80_04391"/>
<evidence type="ECO:0000256" key="2">
    <source>
        <dbReference type="ARBA" id="ARBA00009677"/>
    </source>
</evidence>
<protein>
    <recommendedName>
        <fullName evidence="4">Flagellar hook protein FlgE</fullName>
    </recommendedName>
</protein>
<dbReference type="PANTHER" id="PTHR30435">
    <property type="entry name" value="FLAGELLAR PROTEIN"/>
    <property type="match status" value="1"/>
</dbReference>
<dbReference type="InterPro" id="IPR037925">
    <property type="entry name" value="FlgE/F/G-like"/>
</dbReference>
<dbReference type="AlphaFoldDB" id="A0A158C2V5"/>
<keyword evidence="7" id="KW-0282">Flagellum</keyword>
<dbReference type="SUPFAM" id="SSF117143">
    <property type="entry name" value="Flagellar hook protein flgE"/>
    <property type="match status" value="1"/>
</dbReference>
<dbReference type="InterPro" id="IPR020013">
    <property type="entry name" value="Flagellar_FlgE/F/G"/>
</dbReference>
<keyword evidence="7" id="KW-0966">Cell projection</keyword>
<dbReference type="Gene3D" id="2.60.98.20">
    <property type="entry name" value="Flagellar hook protein FlgE"/>
    <property type="match status" value="1"/>
</dbReference>
<dbReference type="RefSeq" id="WP_061176789.1">
    <property type="nucleotide sequence ID" value="NZ_FCOE02000015.1"/>
</dbReference>
<keyword evidence="8" id="KW-1185">Reference proteome</keyword>
<dbReference type="GO" id="GO:0009425">
    <property type="term" value="C:bacterial-type flagellum basal body"/>
    <property type="evidence" value="ECO:0007669"/>
    <property type="project" value="UniProtKB-SubCell"/>
</dbReference>
<evidence type="ECO:0000256" key="3">
    <source>
        <dbReference type="ARBA" id="ARBA00023143"/>
    </source>
</evidence>
<dbReference type="InterPro" id="IPR010930">
    <property type="entry name" value="Flg_bb/hook_C_dom"/>
</dbReference>
<proteinExistence type="inferred from homology"/>
<keyword evidence="7" id="KW-0969">Cilium</keyword>
<dbReference type="GO" id="GO:0005829">
    <property type="term" value="C:cytosol"/>
    <property type="evidence" value="ECO:0007669"/>
    <property type="project" value="TreeGrafter"/>
</dbReference>
<accession>A0A158C2V5</accession>
<reference evidence="7" key="1">
    <citation type="submission" date="2016-01" db="EMBL/GenBank/DDBJ databases">
        <authorList>
            <person name="Peeters C."/>
        </authorList>
    </citation>
    <scope>NUCLEOTIDE SEQUENCE [LARGE SCALE GENOMIC DNA]</scope>
    <source>
        <strain evidence="7">LMG 29323</strain>
    </source>
</reference>
<dbReference type="GO" id="GO:0009424">
    <property type="term" value="C:bacterial-type flagellum hook"/>
    <property type="evidence" value="ECO:0007669"/>
    <property type="project" value="TreeGrafter"/>
</dbReference>
<comment type="similarity">
    <text evidence="2 4">Belongs to the flagella basal body rod proteins family.</text>
</comment>
<dbReference type="GO" id="GO:0071978">
    <property type="term" value="P:bacterial-type flagellum-dependent swarming motility"/>
    <property type="evidence" value="ECO:0007669"/>
    <property type="project" value="TreeGrafter"/>
</dbReference>
<feature type="domain" description="Flagellar basal body rod protein N-terminal" evidence="5">
    <location>
        <begin position="5"/>
        <end position="35"/>
    </location>
</feature>
<evidence type="ECO:0000313" key="8">
    <source>
        <dbReference type="Proteomes" id="UP000054911"/>
    </source>
</evidence>
<gene>
    <name evidence="7" type="ORF">AWB80_04391</name>
</gene>
<dbReference type="Pfam" id="PF00460">
    <property type="entry name" value="Flg_bb_rod"/>
    <property type="match status" value="1"/>
</dbReference>
<name>A0A158C2V5_9BURK</name>
<dbReference type="Proteomes" id="UP000054911">
    <property type="component" value="Unassembled WGS sequence"/>
</dbReference>
<comment type="function">
    <text evidence="4">A flexible structure which links the flagellar filament to the drive apparatus in the basal body.</text>
</comment>
<dbReference type="PANTHER" id="PTHR30435:SF1">
    <property type="entry name" value="FLAGELLAR HOOK PROTEIN FLGE"/>
    <property type="match status" value="1"/>
</dbReference>
<comment type="subcellular location">
    <subcellularLocation>
        <location evidence="1 4">Bacterial flagellum basal body</location>
    </subcellularLocation>
</comment>
<dbReference type="Pfam" id="PF06429">
    <property type="entry name" value="Flg_bbr_C"/>
    <property type="match status" value="1"/>
</dbReference>
<dbReference type="InterPro" id="IPR019776">
    <property type="entry name" value="Flagellar_basal_body_rod_CS"/>
</dbReference>
<dbReference type="PROSITE" id="PS00588">
    <property type="entry name" value="FLAGELLA_BB_ROD"/>
    <property type="match status" value="1"/>
</dbReference>
<organism evidence="7 8">
    <name type="scientific">Caballeronia pedi</name>
    <dbReference type="NCBI Taxonomy" id="1777141"/>
    <lineage>
        <taxon>Bacteria</taxon>
        <taxon>Pseudomonadati</taxon>
        <taxon>Pseudomonadota</taxon>
        <taxon>Betaproteobacteria</taxon>
        <taxon>Burkholderiales</taxon>
        <taxon>Burkholderiaceae</taxon>
        <taxon>Caballeronia</taxon>
    </lineage>
</organism>
<evidence type="ECO:0000256" key="1">
    <source>
        <dbReference type="ARBA" id="ARBA00004117"/>
    </source>
</evidence>
<dbReference type="OrthoDB" id="8578401at2"/>
<dbReference type="InterPro" id="IPR037058">
    <property type="entry name" value="Falgellar_hook_FlgE_sf"/>
</dbReference>
<evidence type="ECO:0000313" key="7">
    <source>
        <dbReference type="EMBL" id="SAK75887.1"/>
    </source>
</evidence>
<keyword evidence="3 4" id="KW-0975">Bacterial flagellum</keyword>